<reference evidence="10 11" key="1">
    <citation type="journal article" date="2018" name="Sci. Rep.">
        <title>Comparative genomics provides insights into the lifestyle and reveals functional heterogeneity of dark septate endophytic fungi.</title>
        <authorList>
            <person name="Knapp D.G."/>
            <person name="Nemeth J.B."/>
            <person name="Barry K."/>
            <person name="Hainaut M."/>
            <person name="Henrissat B."/>
            <person name="Johnson J."/>
            <person name="Kuo A."/>
            <person name="Lim J.H.P."/>
            <person name="Lipzen A."/>
            <person name="Nolan M."/>
            <person name="Ohm R.A."/>
            <person name="Tamas L."/>
            <person name="Grigoriev I.V."/>
            <person name="Spatafora J.W."/>
            <person name="Nagy L.G."/>
            <person name="Kovacs G.M."/>
        </authorList>
    </citation>
    <scope>NUCLEOTIDE SEQUENCE [LARGE SCALE GENOMIC DNA]</scope>
    <source>
        <strain evidence="10 11">DSE2036</strain>
    </source>
</reference>
<dbReference type="CDD" id="cd00067">
    <property type="entry name" value="GAL4"/>
    <property type="match status" value="1"/>
</dbReference>
<evidence type="ECO:0000256" key="3">
    <source>
        <dbReference type="ARBA" id="ARBA00022833"/>
    </source>
</evidence>
<dbReference type="GO" id="GO:0045944">
    <property type="term" value="P:positive regulation of transcription by RNA polymerase II"/>
    <property type="evidence" value="ECO:0007669"/>
    <property type="project" value="TreeGrafter"/>
</dbReference>
<proteinExistence type="predicted"/>
<protein>
    <recommendedName>
        <fullName evidence="9">Zn(2)-C6 fungal-type domain-containing protein</fullName>
    </recommendedName>
</protein>
<dbReference type="PANTHER" id="PTHR47782">
    <property type="entry name" value="ZN(II)2CYS6 TRANSCRIPTION FACTOR (EUROFUNG)-RELATED"/>
    <property type="match status" value="1"/>
</dbReference>
<dbReference type="GO" id="GO:0008270">
    <property type="term" value="F:zinc ion binding"/>
    <property type="evidence" value="ECO:0007669"/>
    <property type="project" value="InterPro"/>
</dbReference>
<feature type="compositionally biased region" description="Polar residues" evidence="8">
    <location>
        <begin position="101"/>
        <end position="110"/>
    </location>
</feature>
<organism evidence="10 11">
    <name type="scientific">Periconia macrospinosa</name>
    <dbReference type="NCBI Taxonomy" id="97972"/>
    <lineage>
        <taxon>Eukaryota</taxon>
        <taxon>Fungi</taxon>
        <taxon>Dikarya</taxon>
        <taxon>Ascomycota</taxon>
        <taxon>Pezizomycotina</taxon>
        <taxon>Dothideomycetes</taxon>
        <taxon>Pleosporomycetidae</taxon>
        <taxon>Pleosporales</taxon>
        <taxon>Massarineae</taxon>
        <taxon>Periconiaceae</taxon>
        <taxon>Periconia</taxon>
    </lineage>
</organism>
<evidence type="ECO:0000256" key="7">
    <source>
        <dbReference type="ARBA" id="ARBA00023242"/>
    </source>
</evidence>
<dbReference type="AlphaFoldDB" id="A0A2V1DUK9"/>
<dbReference type="Pfam" id="PF00172">
    <property type="entry name" value="Zn_clus"/>
    <property type="match status" value="1"/>
</dbReference>
<keyword evidence="6" id="KW-0804">Transcription</keyword>
<dbReference type="Proteomes" id="UP000244855">
    <property type="component" value="Unassembled WGS sequence"/>
</dbReference>
<feature type="domain" description="Zn(2)-C6 fungal-type" evidence="9">
    <location>
        <begin position="9"/>
        <end position="39"/>
    </location>
</feature>
<feature type="compositionally biased region" description="Basic and acidic residues" evidence="8">
    <location>
        <begin position="90"/>
        <end position="99"/>
    </location>
</feature>
<evidence type="ECO:0000256" key="8">
    <source>
        <dbReference type="SAM" id="MobiDB-lite"/>
    </source>
</evidence>
<dbReference type="PROSITE" id="PS00463">
    <property type="entry name" value="ZN2_CY6_FUNGAL_1"/>
    <property type="match status" value="1"/>
</dbReference>
<evidence type="ECO:0000256" key="2">
    <source>
        <dbReference type="ARBA" id="ARBA00022723"/>
    </source>
</evidence>
<feature type="compositionally biased region" description="Basic and acidic residues" evidence="8">
    <location>
        <begin position="62"/>
        <end position="74"/>
    </location>
</feature>
<dbReference type="InterPro" id="IPR036864">
    <property type="entry name" value="Zn2-C6_fun-type_DNA-bd_sf"/>
</dbReference>
<dbReference type="OrthoDB" id="2399539at2759"/>
<gene>
    <name evidence="10" type="ORF">DM02DRAFT_525989</name>
</gene>
<evidence type="ECO:0000256" key="4">
    <source>
        <dbReference type="ARBA" id="ARBA00023015"/>
    </source>
</evidence>
<keyword evidence="3" id="KW-0862">Zinc</keyword>
<evidence type="ECO:0000256" key="1">
    <source>
        <dbReference type="ARBA" id="ARBA00004123"/>
    </source>
</evidence>
<evidence type="ECO:0000256" key="5">
    <source>
        <dbReference type="ARBA" id="ARBA00023125"/>
    </source>
</evidence>
<feature type="compositionally biased region" description="Low complexity" evidence="8">
    <location>
        <begin position="143"/>
        <end position="152"/>
    </location>
</feature>
<evidence type="ECO:0000313" key="10">
    <source>
        <dbReference type="EMBL" id="PVI00954.1"/>
    </source>
</evidence>
<dbReference type="GO" id="GO:0005634">
    <property type="term" value="C:nucleus"/>
    <property type="evidence" value="ECO:0007669"/>
    <property type="project" value="UniProtKB-SubCell"/>
</dbReference>
<keyword evidence="2" id="KW-0479">Metal-binding</keyword>
<evidence type="ECO:0000256" key="6">
    <source>
        <dbReference type="ARBA" id="ARBA00023163"/>
    </source>
</evidence>
<dbReference type="PANTHER" id="PTHR47782:SF12">
    <property type="entry name" value="ZN(II)2CYS6 TRANSCRIPTION FACTOR (EUROFUNG)"/>
    <property type="match status" value="1"/>
</dbReference>
<evidence type="ECO:0000259" key="9">
    <source>
        <dbReference type="PROSITE" id="PS50048"/>
    </source>
</evidence>
<keyword evidence="5" id="KW-0238">DNA-binding</keyword>
<sequence length="169" mass="19249">MERRLQLPACQKCKLRKIRCDRGAPKCTNCTRGNVACLIVDPETGEQYARDYIRQLEEEEHNLREKLADSDQSDRGTPVYSTHVALSPDSAERPQDRRPWSTGNTDSQSHYVGDGSGLGFLQSILSDAKWQQHRVRIMNQLAARPRLQRQQPTPNPLPSLQEAELLLEN</sequence>
<dbReference type="PROSITE" id="PS50048">
    <property type="entry name" value="ZN2_CY6_FUNGAL_2"/>
    <property type="match status" value="1"/>
</dbReference>
<dbReference type="GO" id="GO:0000981">
    <property type="term" value="F:DNA-binding transcription factor activity, RNA polymerase II-specific"/>
    <property type="evidence" value="ECO:0007669"/>
    <property type="project" value="InterPro"/>
</dbReference>
<dbReference type="SUPFAM" id="SSF57701">
    <property type="entry name" value="Zn2/Cys6 DNA-binding domain"/>
    <property type="match status" value="1"/>
</dbReference>
<comment type="subcellular location">
    <subcellularLocation>
        <location evidence="1">Nucleus</location>
    </subcellularLocation>
</comment>
<evidence type="ECO:0000313" key="11">
    <source>
        <dbReference type="Proteomes" id="UP000244855"/>
    </source>
</evidence>
<dbReference type="InterPro" id="IPR001138">
    <property type="entry name" value="Zn2Cys6_DnaBD"/>
</dbReference>
<keyword evidence="4" id="KW-0805">Transcription regulation</keyword>
<dbReference type="Gene3D" id="4.10.240.10">
    <property type="entry name" value="Zn(2)-C6 fungal-type DNA-binding domain"/>
    <property type="match status" value="1"/>
</dbReference>
<keyword evidence="7" id="KW-0539">Nucleus</keyword>
<dbReference type="STRING" id="97972.A0A2V1DUK9"/>
<dbReference type="SMART" id="SM00066">
    <property type="entry name" value="GAL4"/>
    <property type="match status" value="1"/>
</dbReference>
<feature type="region of interest" description="Disordered" evidence="8">
    <location>
        <begin position="143"/>
        <end position="169"/>
    </location>
</feature>
<dbReference type="EMBL" id="KZ805365">
    <property type="protein sequence ID" value="PVI00954.1"/>
    <property type="molecule type" value="Genomic_DNA"/>
</dbReference>
<accession>A0A2V1DUK9</accession>
<name>A0A2V1DUK9_9PLEO</name>
<feature type="non-terminal residue" evidence="10">
    <location>
        <position position="169"/>
    </location>
</feature>
<keyword evidence="11" id="KW-1185">Reference proteome</keyword>
<dbReference type="GO" id="GO:0043565">
    <property type="term" value="F:sequence-specific DNA binding"/>
    <property type="evidence" value="ECO:0007669"/>
    <property type="project" value="TreeGrafter"/>
</dbReference>
<dbReference type="InterPro" id="IPR052202">
    <property type="entry name" value="Yeast_MetPath_Reg"/>
</dbReference>
<feature type="region of interest" description="Disordered" evidence="8">
    <location>
        <begin position="62"/>
        <end position="111"/>
    </location>
</feature>